<organism evidence="2 3">
    <name type="scientific">Plantactinospora endophytica</name>
    <dbReference type="NCBI Taxonomy" id="673535"/>
    <lineage>
        <taxon>Bacteria</taxon>
        <taxon>Bacillati</taxon>
        <taxon>Actinomycetota</taxon>
        <taxon>Actinomycetes</taxon>
        <taxon>Micromonosporales</taxon>
        <taxon>Micromonosporaceae</taxon>
        <taxon>Plantactinospora</taxon>
    </lineage>
</organism>
<name>A0ABQ4DU47_9ACTN</name>
<dbReference type="EMBL" id="BONW01000002">
    <property type="protein sequence ID" value="GIG85978.1"/>
    <property type="molecule type" value="Genomic_DNA"/>
</dbReference>
<sequence>MRAEVDSTVPRRQLGRHLRQLREEARLTIKVVSATLRWSSPKIWRIESGATSMRSPDVEAMCRIYGATPEMTEALTGLAKETKARGWWHCYGDAIPEWFELYVGLEAAASHLRMYEPHFVPGLMQTEAYASEVFRIGSPELGPAERERAVRVRLGRQAILSRRHPPAPQLSVILDEAVLRRAPGASSIMREQLRQLAAVGQRSNVSVRILPFSVGLYRAERANGGFAILDFPKDGIGRRTEPPIVYSEGLTGALYLEKPHEVEAHVAVWRDIEEDSLTEAQSRDLIESIAEECPA</sequence>
<evidence type="ECO:0000259" key="1">
    <source>
        <dbReference type="PROSITE" id="PS50943"/>
    </source>
</evidence>
<dbReference type="Gene3D" id="1.10.260.40">
    <property type="entry name" value="lambda repressor-like DNA-binding domains"/>
    <property type="match status" value="1"/>
</dbReference>
<reference evidence="2 3" key="1">
    <citation type="submission" date="2021-01" db="EMBL/GenBank/DDBJ databases">
        <title>Whole genome shotgun sequence of Plantactinospora endophytica NBRC 110450.</title>
        <authorList>
            <person name="Komaki H."/>
            <person name="Tamura T."/>
        </authorList>
    </citation>
    <scope>NUCLEOTIDE SEQUENCE [LARGE SCALE GENOMIC DNA]</scope>
    <source>
        <strain evidence="2 3">NBRC 110450</strain>
    </source>
</reference>
<dbReference type="CDD" id="cd00093">
    <property type="entry name" value="HTH_XRE"/>
    <property type="match status" value="1"/>
</dbReference>
<dbReference type="RefSeq" id="WP_239140056.1">
    <property type="nucleotide sequence ID" value="NZ_BONW01000002.1"/>
</dbReference>
<evidence type="ECO:0000313" key="3">
    <source>
        <dbReference type="Proteomes" id="UP000646749"/>
    </source>
</evidence>
<dbReference type="InterPro" id="IPR043917">
    <property type="entry name" value="DUF5753"/>
</dbReference>
<dbReference type="Pfam" id="PF13560">
    <property type="entry name" value="HTH_31"/>
    <property type="match status" value="1"/>
</dbReference>
<dbReference type="InterPro" id="IPR001387">
    <property type="entry name" value="Cro/C1-type_HTH"/>
</dbReference>
<dbReference type="PROSITE" id="PS50943">
    <property type="entry name" value="HTH_CROC1"/>
    <property type="match status" value="1"/>
</dbReference>
<gene>
    <name evidence="2" type="ORF">Pen02_09140</name>
</gene>
<dbReference type="Pfam" id="PF19054">
    <property type="entry name" value="DUF5753"/>
    <property type="match status" value="1"/>
</dbReference>
<dbReference type="InterPro" id="IPR010982">
    <property type="entry name" value="Lambda_DNA-bd_dom_sf"/>
</dbReference>
<proteinExistence type="predicted"/>
<dbReference type="Proteomes" id="UP000646749">
    <property type="component" value="Unassembled WGS sequence"/>
</dbReference>
<evidence type="ECO:0000313" key="2">
    <source>
        <dbReference type="EMBL" id="GIG85978.1"/>
    </source>
</evidence>
<comment type="caution">
    <text evidence="2">The sequence shown here is derived from an EMBL/GenBank/DDBJ whole genome shotgun (WGS) entry which is preliminary data.</text>
</comment>
<keyword evidence="3" id="KW-1185">Reference proteome</keyword>
<accession>A0ABQ4DU47</accession>
<dbReference type="SUPFAM" id="SSF47413">
    <property type="entry name" value="lambda repressor-like DNA-binding domains"/>
    <property type="match status" value="1"/>
</dbReference>
<protein>
    <submittedName>
        <fullName evidence="2">Transcriptional regulator</fullName>
    </submittedName>
</protein>
<feature type="domain" description="HTH cro/C1-type" evidence="1">
    <location>
        <begin position="18"/>
        <end position="72"/>
    </location>
</feature>